<reference evidence="1 2" key="1">
    <citation type="submission" date="2019-03" db="EMBL/GenBank/DDBJ databases">
        <title>Draft genome sequences of novel Actinobacteria.</title>
        <authorList>
            <person name="Sahin N."/>
            <person name="Ay H."/>
            <person name="Saygin H."/>
        </authorList>
    </citation>
    <scope>NUCLEOTIDE SEQUENCE [LARGE SCALE GENOMIC DNA]</scope>
    <source>
        <strain evidence="1 2">H3C3</strain>
    </source>
</reference>
<gene>
    <name evidence="1" type="ORF">E1298_02810</name>
</gene>
<proteinExistence type="predicted"/>
<sequence length="71" mass="7534">MVPTERGGARVYDRVDASFDIGGGTACHDERVPTDLLAMAASGPSEFDVDDPVGLIDQVRADPLSGSWKSR</sequence>
<name>A0A4R5CCZ6_9ACTN</name>
<evidence type="ECO:0000313" key="2">
    <source>
        <dbReference type="Proteomes" id="UP000294513"/>
    </source>
</evidence>
<dbReference type="RefSeq" id="WP_131889132.1">
    <property type="nucleotide sequence ID" value="NZ_SMKU01000005.1"/>
</dbReference>
<accession>A0A4R5CCZ6</accession>
<evidence type="ECO:0000313" key="1">
    <source>
        <dbReference type="EMBL" id="TDD96716.1"/>
    </source>
</evidence>
<dbReference type="EMBL" id="SMKU01000005">
    <property type="protein sequence ID" value="TDD96716.1"/>
    <property type="molecule type" value="Genomic_DNA"/>
</dbReference>
<dbReference type="AlphaFoldDB" id="A0A4R5CCZ6"/>
<dbReference type="Proteomes" id="UP000294513">
    <property type="component" value="Unassembled WGS sequence"/>
</dbReference>
<comment type="caution">
    <text evidence="1">The sequence shown here is derived from an EMBL/GenBank/DDBJ whole genome shotgun (WGS) entry which is preliminary data.</text>
</comment>
<keyword evidence="2" id="KW-1185">Reference proteome</keyword>
<organism evidence="1 2">
    <name type="scientific">Actinomadura rubrisoli</name>
    <dbReference type="NCBI Taxonomy" id="2530368"/>
    <lineage>
        <taxon>Bacteria</taxon>
        <taxon>Bacillati</taxon>
        <taxon>Actinomycetota</taxon>
        <taxon>Actinomycetes</taxon>
        <taxon>Streptosporangiales</taxon>
        <taxon>Thermomonosporaceae</taxon>
        <taxon>Actinomadura</taxon>
    </lineage>
</organism>
<protein>
    <submittedName>
        <fullName evidence="1">Uncharacterized protein</fullName>
    </submittedName>
</protein>